<comment type="caution">
    <text evidence="1">The sequence shown here is derived from an EMBL/GenBank/DDBJ whole genome shotgun (WGS) entry which is preliminary data.</text>
</comment>
<evidence type="ECO:0000313" key="2">
    <source>
        <dbReference type="Proteomes" id="UP000714380"/>
    </source>
</evidence>
<dbReference type="Proteomes" id="UP000714380">
    <property type="component" value="Unassembled WGS sequence"/>
</dbReference>
<gene>
    <name evidence="1" type="ORF">I9W95_14855</name>
</gene>
<protein>
    <recommendedName>
        <fullName evidence="3">CARD domain-containing protein</fullName>
    </recommendedName>
</protein>
<proteinExistence type="predicted"/>
<name>A0ABS7ZWD8_9GAMM</name>
<evidence type="ECO:0000313" key="1">
    <source>
        <dbReference type="EMBL" id="MCA6064890.1"/>
    </source>
</evidence>
<accession>A0ABS7ZWD8</accession>
<evidence type="ECO:0008006" key="3">
    <source>
        <dbReference type="Google" id="ProtNLM"/>
    </source>
</evidence>
<sequence length="97" mass="11195">MHSSQRHKLSLIHPLVDHLLQQQDIGEWRTALVQSGVMTREEVIALDSNALQAAYKTLVTMKLLHQDADNILNEIERHQVSWKLDMGEDYRQGAICY</sequence>
<dbReference type="EMBL" id="JAEDAH010000095">
    <property type="protein sequence ID" value="MCA6064890.1"/>
    <property type="molecule type" value="Genomic_DNA"/>
</dbReference>
<dbReference type="RefSeq" id="WP_225676296.1">
    <property type="nucleotide sequence ID" value="NZ_JAEDAH010000095.1"/>
</dbReference>
<keyword evidence="2" id="KW-1185">Reference proteome</keyword>
<reference evidence="1 2" key="1">
    <citation type="submission" date="2020-12" db="EMBL/GenBank/DDBJ databases">
        <title>Novel Thalassolituus-related marine hydrocarbonoclastic bacteria mediated algae-derived hydrocarbons mineralization in twilight zone of the northern South China Sea.</title>
        <authorList>
            <person name="Dong C."/>
        </authorList>
    </citation>
    <scope>NUCLEOTIDE SEQUENCE [LARGE SCALE GENOMIC DNA]</scope>
    <source>
        <strain evidence="1 2">IMCC1826</strain>
    </source>
</reference>
<organism evidence="1 2">
    <name type="scientific">Thalassolituus marinus</name>
    <dbReference type="NCBI Taxonomy" id="671053"/>
    <lineage>
        <taxon>Bacteria</taxon>
        <taxon>Pseudomonadati</taxon>
        <taxon>Pseudomonadota</taxon>
        <taxon>Gammaproteobacteria</taxon>
        <taxon>Oceanospirillales</taxon>
        <taxon>Oceanospirillaceae</taxon>
        <taxon>Thalassolituus</taxon>
    </lineage>
</organism>